<dbReference type="Pfam" id="PF09398">
    <property type="entry name" value="FOP_dimer"/>
    <property type="match status" value="1"/>
</dbReference>
<dbReference type="GO" id="GO:0005813">
    <property type="term" value="C:centrosome"/>
    <property type="evidence" value="ECO:0000318"/>
    <property type="project" value="GO_Central"/>
</dbReference>
<dbReference type="PROSITE" id="PS50896">
    <property type="entry name" value="LISH"/>
    <property type="match status" value="1"/>
</dbReference>
<dbReference type="SMART" id="SM00667">
    <property type="entry name" value="LisH"/>
    <property type="match status" value="1"/>
</dbReference>
<evidence type="ECO:0000256" key="9">
    <source>
        <dbReference type="ARBA" id="ARBA00055043"/>
    </source>
</evidence>
<comment type="function">
    <text evidence="9">Involved in the biogenesis of cilia. Required for the recruitment of PLK1 to centrosomes and S phase progression.</text>
</comment>
<dbReference type="FunCoup" id="A7T4L0">
    <property type="interactions" value="187"/>
</dbReference>
<dbReference type="GO" id="GO:0034453">
    <property type="term" value="P:microtubule anchoring"/>
    <property type="evidence" value="ECO:0007669"/>
    <property type="project" value="InterPro"/>
</dbReference>
<evidence type="ECO:0000256" key="11">
    <source>
        <dbReference type="ARBA" id="ARBA00076755"/>
    </source>
</evidence>
<dbReference type="KEGG" id="nve:5499613"/>
<dbReference type="PhylomeDB" id="A7T4L0"/>
<keyword evidence="7" id="KW-0206">Cytoskeleton</keyword>
<evidence type="ECO:0000256" key="8">
    <source>
        <dbReference type="ARBA" id="ARBA00023273"/>
    </source>
</evidence>
<dbReference type="EMBL" id="DS470898">
    <property type="protein sequence ID" value="EDO29104.1"/>
    <property type="molecule type" value="Genomic_DNA"/>
</dbReference>
<accession>A7T4L0</accession>
<evidence type="ECO:0000256" key="3">
    <source>
        <dbReference type="ARBA" id="ARBA00004607"/>
    </source>
</evidence>
<evidence type="ECO:0000256" key="2">
    <source>
        <dbReference type="ARBA" id="ARBA00004463"/>
    </source>
</evidence>
<dbReference type="STRING" id="45351.A7T4L0"/>
<organism evidence="14 15">
    <name type="scientific">Nematostella vectensis</name>
    <name type="common">Starlet sea anemone</name>
    <dbReference type="NCBI Taxonomy" id="45351"/>
    <lineage>
        <taxon>Eukaryota</taxon>
        <taxon>Metazoa</taxon>
        <taxon>Cnidaria</taxon>
        <taxon>Anthozoa</taxon>
        <taxon>Hexacorallia</taxon>
        <taxon>Actiniaria</taxon>
        <taxon>Edwardsiidae</taxon>
        <taxon>Nematostella</taxon>
    </lineage>
</organism>
<comment type="subcellular location">
    <subcellularLocation>
        <location evidence="1">Cytoplasm</location>
        <location evidence="1">Cytoskeleton</location>
        <location evidence="1">Cilium basal body</location>
    </subcellularLocation>
    <subcellularLocation>
        <location evidence="3">Cytoplasm</location>
        <location evidence="3">Cytoskeleton</location>
        <location evidence="3">Microtubule organizing center</location>
        <location evidence="3">Centrosome</location>
        <location evidence="3">Centriolar satellite</location>
    </subcellularLocation>
    <subcellularLocation>
        <location evidence="2">Cytoplasmic granule</location>
    </subcellularLocation>
</comment>
<dbReference type="InterPro" id="IPR018993">
    <property type="entry name" value="FOP_dimerisation-dom_N"/>
</dbReference>
<dbReference type="OMA" id="FRTIELH"/>
<dbReference type="GO" id="GO:0031514">
    <property type="term" value="C:motile cilium"/>
    <property type="evidence" value="ECO:0000318"/>
    <property type="project" value="GO_Central"/>
</dbReference>
<proteinExistence type="inferred from homology"/>
<reference evidence="14 15" key="1">
    <citation type="journal article" date="2007" name="Science">
        <title>Sea anemone genome reveals ancestral eumetazoan gene repertoire and genomic organization.</title>
        <authorList>
            <person name="Putnam N.H."/>
            <person name="Srivastava M."/>
            <person name="Hellsten U."/>
            <person name="Dirks B."/>
            <person name="Chapman J."/>
            <person name="Salamov A."/>
            <person name="Terry A."/>
            <person name="Shapiro H."/>
            <person name="Lindquist E."/>
            <person name="Kapitonov V.V."/>
            <person name="Jurka J."/>
            <person name="Genikhovich G."/>
            <person name="Grigoriev I.V."/>
            <person name="Lucas S.M."/>
            <person name="Steele R.E."/>
            <person name="Finnerty J.R."/>
            <person name="Technau U."/>
            <person name="Martindale M.Q."/>
            <person name="Rokhsar D.S."/>
        </authorList>
    </citation>
    <scope>NUCLEOTIDE SEQUENCE [LARGE SCALE GENOMIC DNA]</scope>
    <source>
        <strain evidence="15">CH2 X CH6</strain>
    </source>
</reference>
<dbReference type="AlphaFoldDB" id="A7T4L0"/>
<evidence type="ECO:0000256" key="4">
    <source>
        <dbReference type="ARBA" id="ARBA00005385"/>
    </source>
</evidence>
<evidence type="ECO:0000313" key="15">
    <source>
        <dbReference type="Proteomes" id="UP000001593"/>
    </source>
</evidence>
<evidence type="ECO:0000313" key="14">
    <source>
        <dbReference type="EMBL" id="EDO29104.1"/>
    </source>
</evidence>
<protein>
    <recommendedName>
        <fullName evidence="10">Centrosomal protein 20</fullName>
    </recommendedName>
    <alternativeName>
        <fullName evidence="11">FGFR1OP N-terminal-like protein</fullName>
    </alternativeName>
    <alternativeName>
        <fullName evidence="12">LisH domain-containing protein FOPNL</fullName>
    </alternativeName>
</protein>
<keyword evidence="5" id="KW-0963">Cytoplasm</keyword>
<dbReference type="PANTHER" id="PTHR15431">
    <property type="entry name" value="FGFR1 ONCOGENE PARTNER/LISH DOMAIN-CONTAINING PROTEIN"/>
    <property type="match status" value="1"/>
</dbReference>
<dbReference type="GO" id="GO:0060271">
    <property type="term" value="P:cilium assembly"/>
    <property type="evidence" value="ECO:0000318"/>
    <property type="project" value="GO_Central"/>
</dbReference>
<keyword evidence="15" id="KW-1185">Reference proteome</keyword>
<feature type="non-terminal residue" evidence="14">
    <location>
        <position position="1"/>
    </location>
</feature>
<evidence type="ECO:0000256" key="5">
    <source>
        <dbReference type="ARBA" id="ARBA00022490"/>
    </source>
</evidence>
<keyword evidence="8" id="KW-0966">Cell projection</keyword>
<evidence type="ECO:0000256" key="12">
    <source>
        <dbReference type="ARBA" id="ARBA00081996"/>
    </source>
</evidence>
<sequence length="109" mass="12591">VLKETLDNRGILGQIRARIRAEVFSALDDQSETRPTLSNENMLINELIREYLEFNNYKYTLSVLLTESGQPKDPIDRRFLAEELNITEDHATASTPLMYSMMTHFIQSP</sequence>
<dbReference type="eggNOG" id="ENOG502S0C1">
    <property type="taxonomic scope" value="Eukaryota"/>
</dbReference>
<feature type="non-terminal residue" evidence="14">
    <location>
        <position position="109"/>
    </location>
</feature>
<evidence type="ECO:0000259" key="13">
    <source>
        <dbReference type="Pfam" id="PF09398"/>
    </source>
</evidence>
<dbReference type="GO" id="GO:0034451">
    <property type="term" value="C:centriolar satellite"/>
    <property type="evidence" value="ECO:0007669"/>
    <property type="project" value="UniProtKB-SubCell"/>
</dbReference>
<dbReference type="Proteomes" id="UP000001593">
    <property type="component" value="Unassembled WGS sequence"/>
</dbReference>
<name>A7T4L0_NEMVE</name>
<dbReference type="FunFam" id="1.20.960.40:FF:000002">
    <property type="entry name" value="LisH domain-containing protein FOPNL"/>
    <property type="match status" value="1"/>
</dbReference>
<dbReference type="HOGENOM" id="CLU_119108_2_0_1"/>
<evidence type="ECO:0000256" key="1">
    <source>
        <dbReference type="ARBA" id="ARBA00004120"/>
    </source>
</evidence>
<dbReference type="Gene3D" id="1.20.960.40">
    <property type="match status" value="1"/>
</dbReference>
<dbReference type="InParanoid" id="A7T4L0"/>
<evidence type="ECO:0000256" key="7">
    <source>
        <dbReference type="ARBA" id="ARBA00023212"/>
    </source>
</evidence>
<dbReference type="GO" id="GO:0036064">
    <property type="term" value="C:ciliary basal body"/>
    <property type="evidence" value="ECO:0000318"/>
    <property type="project" value="GO_Central"/>
</dbReference>
<evidence type="ECO:0000256" key="10">
    <source>
        <dbReference type="ARBA" id="ARBA00070736"/>
    </source>
</evidence>
<keyword evidence="6" id="KW-0970">Cilium biogenesis/degradation</keyword>
<gene>
    <name evidence="14" type="ORF">NEMVEDRAFT_v1g4745</name>
</gene>
<feature type="domain" description="FGFR1 oncogene partner (FOP) N-terminal dimerisation" evidence="13">
    <location>
        <begin position="40"/>
        <end position="104"/>
    </location>
</feature>
<evidence type="ECO:0000256" key="6">
    <source>
        <dbReference type="ARBA" id="ARBA00022794"/>
    </source>
</evidence>
<comment type="similarity">
    <text evidence="4">Belongs to the CEP43 family.</text>
</comment>
<dbReference type="InterPro" id="IPR006594">
    <property type="entry name" value="LisH"/>
</dbReference>
<dbReference type="PANTHER" id="PTHR15431:SF19">
    <property type="entry name" value="CENTROSOMAL PROTEIN 20-RELATED"/>
    <property type="match status" value="1"/>
</dbReference>